<evidence type="ECO:0000313" key="3">
    <source>
        <dbReference type="EMBL" id="ETO31588.1"/>
    </source>
</evidence>
<dbReference type="Proteomes" id="UP000023152">
    <property type="component" value="Unassembled WGS sequence"/>
</dbReference>
<feature type="region of interest" description="Disordered" evidence="1">
    <location>
        <begin position="380"/>
        <end position="400"/>
    </location>
</feature>
<comment type="caution">
    <text evidence="3">The sequence shown here is derived from an EMBL/GenBank/DDBJ whole genome shotgun (WGS) entry which is preliminary data.</text>
</comment>
<keyword evidence="4" id="KW-1185">Reference proteome</keyword>
<name>X6P0C1_RETFI</name>
<proteinExistence type="predicted"/>
<organism evidence="3 4">
    <name type="scientific">Reticulomyxa filosa</name>
    <dbReference type="NCBI Taxonomy" id="46433"/>
    <lineage>
        <taxon>Eukaryota</taxon>
        <taxon>Sar</taxon>
        <taxon>Rhizaria</taxon>
        <taxon>Retaria</taxon>
        <taxon>Foraminifera</taxon>
        <taxon>Monothalamids</taxon>
        <taxon>Reticulomyxidae</taxon>
        <taxon>Reticulomyxa</taxon>
    </lineage>
</organism>
<protein>
    <recommendedName>
        <fullName evidence="5">RGS domain-containing protein</fullName>
    </recommendedName>
</protein>
<evidence type="ECO:0000313" key="4">
    <source>
        <dbReference type="Proteomes" id="UP000023152"/>
    </source>
</evidence>
<keyword evidence="2" id="KW-0472">Membrane</keyword>
<sequence length="448" mass="51149">MYMYFVVVKDLGQVVACCTTVIAIDVIIILRLMFTILSFVDLWYIQREIKVHLLITTVTWLVCVPAVCLAQTYGSGHKGTIQGQPDSDILWNNYNVVTVIIQLSLIAMMFTSGVLVIRWNESRFYVIRQRLLTISQLPNSSASAISMSTPMSPDVVDAPFPERLTSSEILVNGSSSINNPNDPTISEDKANALLAHASTEAKKTPATIDVNKAPLLNLLENAKGYEAFMIHLTREFSIENLLLLTELAQLQEILIEFEYLEKHEPEFHLTNIRIPKNIDIPLSPSLVRLRTVLSSENCSSSNPNRYNLLFPAWVYIYKKYIDGKNAPYMVNLSSVVRVEVTRFYNCIDKWMSQSAPNRRTIFKRFHGLSEAVIIINREKNEEKKEPQLPRPQDNKNDARPWFESEGMKKENFLLLVKAVRNAAKEIFDLMKDSHTRFQFQRAVVVTKT</sequence>
<feature type="transmembrane region" description="Helical" evidence="2">
    <location>
        <begin position="12"/>
        <end position="39"/>
    </location>
</feature>
<dbReference type="InterPro" id="IPR044926">
    <property type="entry name" value="RGS_subdomain_2"/>
</dbReference>
<dbReference type="AlphaFoldDB" id="X6P0C1"/>
<feature type="transmembrane region" description="Helical" evidence="2">
    <location>
        <begin position="94"/>
        <end position="117"/>
    </location>
</feature>
<dbReference type="Gene3D" id="1.10.167.10">
    <property type="entry name" value="Regulator of G-protein Signalling 4, domain 2"/>
    <property type="match status" value="1"/>
</dbReference>
<keyword evidence="2" id="KW-0812">Transmembrane</keyword>
<gene>
    <name evidence="3" type="ORF">RFI_05528</name>
</gene>
<reference evidence="3 4" key="1">
    <citation type="journal article" date="2013" name="Curr. Biol.">
        <title>The Genome of the Foraminiferan Reticulomyxa filosa.</title>
        <authorList>
            <person name="Glockner G."/>
            <person name="Hulsmann N."/>
            <person name="Schleicher M."/>
            <person name="Noegel A.A."/>
            <person name="Eichinger L."/>
            <person name="Gallinger C."/>
            <person name="Pawlowski J."/>
            <person name="Sierra R."/>
            <person name="Euteneuer U."/>
            <person name="Pillet L."/>
            <person name="Moustafa A."/>
            <person name="Platzer M."/>
            <person name="Groth M."/>
            <person name="Szafranski K."/>
            <person name="Schliwa M."/>
        </authorList>
    </citation>
    <scope>NUCLEOTIDE SEQUENCE [LARGE SCALE GENOMIC DNA]</scope>
</reference>
<dbReference type="SUPFAM" id="SSF48097">
    <property type="entry name" value="Regulator of G-protein signaling, RGS"/>
    <property type="match status" value="1"/>
</dbReference>
<dbReference type="InterPro" id="IPR036305">
    <property type="entry name" value="RGS_sf"/>
</dbReference>
<evidence type="ECO:0008006" key="5">
    <source>
        <dbReference type="Google" id="ProtNLM"/>
    </source>
</evidence>
<feature type="transmembrane region" description="Helical" evidence="2">
    <location>
        <begin position="51"/>
        <end position="74"/>
    </location>
</feature>
<dbReference type="EMBL" id="ASPP01004828">
    <property type="protein sequence ID" value="ETO31588.1"/>
    <property type="molecule type" value="Genomic_DNA"/>
</dbReference>
<evidence type="ECO:0000256" key="1">
    <source>
        <dbReference type="SAM" id="MobiDB-lite"/>
    </source>
</evidence>
<accession>X6P0C1</accession>
<evidence type="ECO:0000256" key="2">
    <source>
        <dbReference type="SAM" id="Phobius"/>
    </source>
</evidence>
<keyword evidence="2" id="KW-1133">Transmembrane helix</keyword>